<comment type="catalytic activity">
    <reaction evidence="10 15">
        <text>2'-deoxycytidine + H2O + H(+) = 2'-deoxyuridine + NH4(+)</text>
        <dbReference type="Rhea" id="RHEA:13433"/>
        <dbReference type="ChEBI" id="CHEBI:15377"/>
        <dbReference type="ChEBI" id="CHEBI:15378"/>
        <dbReference type="ChEBI" id="CHEBI:15698"/>
        <dbReference type="ChEBI" id="CHEBI:16450"/>
        <dbReference type="ChEBI" id="CHEBI:28938"/>
        <dbReference type="EC" id="3.5.4.5"/>
    </reaction>
</comment>
<dbReference type="InterPro" id="IPR016193">
    <property type="entry name" value="Cytidine_deaminase-like"/>
</dbReference>
<comment type="cofactor">
    <cofactor evidence="1 14 15">
        <name>Zn(2+)</name>
        <dbReference type="ChEBI" id="CHEBI:29105"/>
    </cofactor>
</comment>
<dbReference type="Pfam" id="PF00383">
    <property type="entry name" value="dCMP_cyt_deam_1"/>
    <property type="match status" value="1"/>
</dbReference>
<keyword evidence="7 15" id="KW-0378">Hydrolase</keyword>
<dbReference type="EC" id="3.5.4.5" evidence="4 15"/>
<comment type="catalytic activity">
    <reaction evidence="11 15">
        <text>cytidine + H2O + H(+) = uridine + NH4(+)</text>
        <dbReference type="Rhea" id="RHEA:16069"/>
        <dbReference type="ChEBI" id="CHEBI:15377"/>
        <dbReference type="ChEBI" id="CHEBI:15378"/>
        <dbReference type="ChEBI" id="CHEBI:16704"/>
        <dbReference type="ChEBI" id="CHEBI:17562"/>
        <dbReference type="ChEBI" id="CHEBI:28938"/>
        <dbReference type="EC" id="3.5.4.5"/>
    </reaction>
</comment>
<keyword evidence="6 14" id="KW-0479">Metal-binding</keyword>
<evidence type="ECO:0000259" key="16">
    <source>
        <dbReference type="PROSITE" id="PS51747"/>
    </source>
</evidence>
<keyword evidence="8 14" id="KW-0862">Zinc</keyword>
<dbReference type="eggNOG" id="COG0295">
    <property type="taxonomic scope" value="Bacteria"/>
</dbReference>
<dbReference type="NCBIfam" id="TIGR01354">
    <property type="entry name" value="cyt_deam_tetra"/>
    <property type="match status" value="1"/>
</dbReference>
<evidence type="ECO:0000256" key="13">
    <source>
        <dbReference type="PIRSR" id="PIRSR606262-2"/>
    </source>
</evidence>
<dbReference type="GO" id="GO:0072527">
    <property type="term" value="P:pyrimidine-containing compound metabolic process"/>
    <property type="evidence" value="ECO:0007669"/>
    <property type="project" value="UniProtKB-ARBA"/>
</dbReference>
<feature type="binding site" evidence="14">
    <location>
        <position position="53"/>
    </location>
    <ligand>
        <name>Zn(2+)</name>
        <dbReference type="ChEBI" id="CHEBI:29105"/>
        <note>catalytic</note>
    </ligand>
</feature>
<evidence type="ECO:0000256" key="10">
    <source>
        <dbReference type="ARBA" id="ARBA00049252"/>
    </source>
</evidence>
<dbReference type="PANTHER" id="PTHR11644">
    <property type="entry name" value="CYTIDINE DEAMINASE"/>
    <property type="match status" value="1"/>
</dbReference>
<evidence type="ECO:0000256" key="5">
    <source>
        <dbReference type="ARBA" id="ARBA00018266"/>
    </source>
</evidence>
<dbReference type="CDD" id="cd01283">
    <property type="entry name" value="cytidine_deaminase"/>
    <property type="match status" value="1"/>
</dbReference>
<feature type="active site" description="Proton donor" evidence="12">
    <location>
        <position position="55"/>
    </location>
</feature>
<evidence type="ECO:0000256" key="14">
    <source>
        <dbReference type="PIRSR" id="PIRSR606262-3"/>
    </source>
</evidence>
<dbReference type="GO" id="GO:0004126">
    <property type="term" value="F:cytidine deaminase activity"/>
    <property type="evidence" value="ECO:0007669"/>
    <property type="project" value="UniProtKB-UniRule"/>
</dbReference>
<accession>A0A1H9MG61</accession>
<evidence type="ECO:0000256" key="12">
    <source>
        <dbReference type="PIRSR" id="PIRSR606262-1"/>
    </source>
</evidence>
<evidence type="ECO:0000256" key="6">
    <source>
        <dbReference type="ARBA" id="ARBA00022723"/>
    </source>
</evidence>
<dbReference type="InterPro" id="IPR002125">
    <property type="entry name" value="CMP_dCMP_dom"/>
</dbReference>
<dbReference type="AlphaFoldDB" id="A0A1H9MG61"/>
<feature type="domain" description="CMP/dCMP-type deaminase" evidence="16">
    <location>
        <begin position="1"/>
        <end position="137"/>
    </location>
</feature>
<dbReference type="InterPro" id="IPR006262">
    <property type="entry name" value="Cyt_deam_tetra"/>
</dbReference>
<evidence type="ECO:0000256" key="2">
    <source>
        <dbReference type="ARBA" id="ARBA00003949"/>
    </source>
</evidence>
<dbReference type="GO" id="GO:0008270">
    <property type="term" value="F:zinc ion binding"/>
    <property type="evidence" value="ECO:0007669"/>
    <property type="project" value="UniProtKB-UniRule"/>
</dbReference>
<comment type="function">
    <text evidence="2 15">This enzyme scavenges exogenous and endogenous cytidine and 2'-deoxycytidine for UMP synthesis.</text>
</comment>
<evidence type="ECO:0000313" key="18">
    <source>
        <dbReference type="Proteomes" id="UP000182584"/>
    </source>
</evidence>
<reference evidence="17 18" key="1">
    <citation type="submission" date="2016-10" db="EMBL/GenBank/DDBJ databases">
        <authorList>
            <person name="de Groot N.N."/>
        </authorList>
    </citation>
    <scope>NUCLEOTIDE SEQUENCE [LARGE SCALE GENOMIC DNA]</scope>
    <source>
        <strain evidence="17 18">AR40</strain>
    </source>
</reference>
<feature type="binding site" evidence="13">
    <location>
        <begin position="42"/>
        <end position="48"/>
    </location>
    <ligand>
        <name>substrate</name>
    </ligand>
</feature>
<dbReference type="Proteomes" id="UP000182584">
    <property type="component" value="Unassembled WGS sequence"/>
</dbReference>
<dbReference type="GO" id="GO:0005829">
    <property type="term" value="C:cytosol"/>
    <property type="evidence" value="ECO:0007669"/>
    <property type="project" value="TreeGrafter"/>
</dbReference>
<gene>
    <name evidence="17" type="ORF">SAMN04487884_10393</name>
</gene>
<dbReference type="Gene3D" id="3.40.140.10">
    <property type="entry name" value="Cytidine Deaminase, domain 2"/>
    <property type="match status" value="1"/>
</dbReference>
<dbReference type="GO" id="GO:0055086">
    <property type="term" value="P:nucleobase-containing small molecule metabolic process"/>
    <property type="evidence" value="ECO:0007669"/>
    <property type="project" value="UniProtKB-ARBA"/>
</dbReference>
<dbReference type="OrthoDB" id="9795347at2"/>
<evidence type="ECO:0000256" key="1">
    <source>
        <dbReference type="ARBA" id="ARBA00001947"/>
    </source>
</evidence>
<evidence type="ECO:0000313" key="17">
    <source>
        <dbReference type="EMBL" id="SER22662.1"/>
    </source>
</evidence>
<comment type="similarity">
    <text evidence="3 15">Belongs to the cytidine and deoxycytidylate deaminase family.</text>
</comment>
<evidence type="ECO:0000256" key="8">
    <source>
        <dbReference type="ARBA" id="ARBA00022833"/>
    </source>
</evidence>
<evidence type="ECO:0000256" key="9">
    <source>
        <dbReference type="ARBA" id="ARBA00032005"/>
    </source>
</evidence>
<feature type="binding site" evidence="14">
    <location>
        <position position="95"/>
    </location>
    <ligand>
        <name>Zn(2+)</name>
        <dbReference type="ChEBI" id="CHEBI:29105"/>
        <note>catalytic</note>
    </ligand>
</feature>
<evidence type="ECO:0000256" key="7">
    <source>
        <dbReference type="ARBA" id="ARBA00022801"/>
    </source>
</evidence>
<protein>
    <recommendedName>
        <fullName evidence="5 15">Cytidine deaminase</fullName>
        <ecNumber evidence="4 15">3.5.4.5</ecNumber>
    </recommendedName>
    <alternativeName>
        <fullName evidence="9 15">Cytidine aminohydrolase</fullName>
    </alternativeName>
</protein>
<organism evidence="17 18">
    <name type="scientific">Butyrivibrio fibrisolvens</name>
    <dbReference type="NCBI Taxonomy" id="831"/>
    <lineage>
        <taxon>Bacteria</taxon>
        <taxon>Bacillati</taxon>
        <taxon>Bacillota</taxon>
        <taxon>Clostridia</taxon>
        <taxon>Lachnospirales</taxon>
        <taxon>Lachnospiraceae</taxon>
        <taxon>Butyrivibrio</taxon>
    </lineage>
</organism>
<evidence type="ECO:0000256" key="11">
    <source>
        <dbReference type="ARBA" id="ARBA00049558"/>
    </source>
</evidence>
<evidence type="ECO:0000256" key="15">
    <source>
        <dbReference type="RuleBase" id="RU364006"/>
    </source>
</evidence>
<dbReference type="EMBL" id="FOGJ01000003">
    <property type="protein sequence ID" value="SER22662.1"/>
    <property type="molecule type" value="Genomic_DNA"/>
</dbReference>
<evidence type="ECO:0000256" key="3">
    <source>
        <dbReference type="ARBA" id="ARBA00006576"/>
    </source>
</evidence>
<name>A0A1H9MG61_BUTFI</name>
<dbReference type="InterPro" id="IPR050202">
    <property type="entry name" value="Cyt/Deoxycyt_deaminase"/>
</dbReference>
<dbReference type="PANTHER" id="PTHR11644:SF2">
    <property type="entry name" value="CYTIDINE DEAMINASE"/>
    <property type="match status" value="1"/>
</dbReference>
<proteinExistence type="inferred from homology"/>
<dbReference type="FunFam" id="3.40.140.10:FF:000008">
    <property type="entry name" value="Cytidine deaminase"/>
    <property type="match status" value="1"/>
</dbReference>
<dbReference type="RefSeq" id="WP_027203529.1">
    <property type="nucleotide sequence ID" value="NZ_FOGJ01000003.1"/>
</dbReference>
<dbReference type="PROSITE" id="PS51747">
    <property type="entry name" value="CYT_DCMP_DEAMINASES_2"/>
    <property type="match status" value="1"/>
</dbReference>
<sequence length="139" mass="15161">MDYTKLLDKAKEMRKMSYVPYSHFHVGAALLTKEGKIYGGCNVENASYGATNCAERTAFFTAIANGEKNFKAIAIVGGPEDENGNIDKLTDSQPCGICRQVMREFCGPDFEVVLQGASGEVTVQRLDEVLPNSFGPENL</sequence>
<evidence type="ECO:0000256" key="4">
    <source>
        <dbReference type="ARBA" id="ARBA00012783"/>
    </source>
</evidence>
<dbReference type="NCBIfam" id="NF004064">
    <property type="entry name" value="PRK05578.1"/>
    <property type="match status" value="1"/>
</dbReference>
<dbReference type="SUPFAM" id="SSF53927">
    <property type="entry name" value="Cytidine deaminase-like"/>
    <property type="match status" value="1"/>
</dbReference>
<feature type="binding site" evidence="14">
    <location>
        <position position="98"/>
    </location>
    <ligand>
        <name>Zn(2+)</name>
        <dbReference type="ChEBI" id="CHEBI:29105"/>
        <note>catalytic</note>
    </ligand>
</feature>